<accession>A0A7J8I8I7</accession>
<dbReference type="GO" id="GO:0006412">
    <property type="term" value="P:translation"/>
    <property type="evidence" value="ECO:0007669"/>
    <property type="project" value="InterPro"/>
</dbReference>
<dbReference type="GO" id="GO:0022625">
    <property type="term" value="C:cytosolic large ribosomal subunit"/>
    <property type="evidence" value="ECO:0007669"/>
    <property type="project" value="InterPro"/>
</dbReference>
<dbReference type="SMART" id="SM01416">
    <property type="entry name" value="Ribosomal_L19e"/>
    <property type="match status" value="1"/>
</dbReference>
<evidence type="ECO:0000256" key="1">
    <source>
        <dbReference type="ARBA" id="ARBA00011082"/>
    </source>
</evidence>
<dbReference type="InterPro" id="IPR015972">
    <property type="entry name" value="Ribosomal_eL19_dom1"/>
</dbReference>
<evidence type="ECO:0000313" key="10">
    <source>
        <dbReference type="Proteomes" id="UP000550707"/>
    </source>
</evidence>
<evidence type="ECO:0000256" key="4">
    <source>
        <dbReference type="ARBA" id="ARBA00023274"/>
    </source>
</evidence>
<dbReference type="SUPFAM" id="SSF48140">
    <property type="entry name" value="Ribosomal protein L19 (L19e)"/>
    <property type="match status" value="1"/>
</dbReference>
<dbReference type="GO" id="GO:0003735">
    <property type="term" value="F:structural constituent of ribosome"/>
    <property type="evidence" value="ECO:0007669"/>
    <property type="project" value="InterPro"/>
</dbReference>
<sequence>MSMLRLQKTFASSVLCCGQKKIWLKPSETNEIVNASSCQQIRKLIEGGLIIRKPLKEDKAPKKLLDDQVEAHKSKTKEACKRHQEQLQAKKEDIIKTVQGGRDQEIKLHLSYLYTVALAMTWINHLIRVVFI</sequence>
<keyword evidence="4" id="KW-0687">Ribonucleoprotein</keyword>
<dbReference type="FunFam" id="1.10.1650.10:FF:000001">
    <property type="entry name" value="Ribosomal protein L19"/>
    <property type="match status" value="1"/>
</dbReference>
<dbReference type="GO" id="GO:0003723">
    <property type="term" value="F:RNA binding"/>
    <property type="evidence" value="ECO:0007669"/>
    <property type="project" value="InterPro"/>
</dbReference>
<feature type="domain" description="Large ribosomal subunit protein eL19" evidence="8">
    <location>
        <begin position="3"/>
        <end position="84"/>
    </location>
</feature>
<evidence type="ECO:0000256" key="3">
    <source>
        <dbReference type="ARBA" id="ARBA00022980"/>
    </source>
</evidence>
<evidence type="ECO:0000256" key="5">
    <source>
        <dbReference type="ARBA" id="ARBA00034092"/>
    </source>
</evidence>
<comment type="function">
    <text evidence="5">Component of the large ribosomal subunit. The ribosome is a large ribonucleoprotein complex responsible for the synthesis of proteins in the cell.</text>
</comment>
<keyword evidence="10" id="KW-1185">Reference proteome</keyword>
<dbReference type="Pfam" id="PF01280">
    <property type="entry name" value="Ribosomal_L19e"/>
    <property type="match status" value="1"/>
</dbReference>
<dbReference type="AlphaFoldDB" id="A0A7J8I8I7"/>
<comment type="subunit">
    <text evidence="2">Component of the large ribosomal subunit.</text>
</comment>
<name>A0A7J8I8I7_MOLMO</name>
<protein>
    <recommendedName>
        <fullName evidence="6">Large ribosomal subunit protein eL19</fullName>
    </recommendedName>
    <alternativeName>
        <fullName evidence="7">60S ribosomal protein L19</fullName>
    </alternativeName>
</protein>
<evidence type="ECO:0000313" key="9">
    <source>
        <dbReference type="EMBL" id="KAF6480894.1"/>
    </source>
</evidence>
<evidence type="ECO:0000256" key="2">
    <source>
        <dbReference type="ARBA" id="ARBA00011133"/>
    </source>
</evidence>
<organism evidence="9 10">
    <name type="scientific">Molossus molossus</name>
    <name type="common">Pallas' mastiff bat</name>
    <name type="synonym">Vespertilio molossus</name>
    <dbReference type="NCBI Taxonomy" id="27622"/>
    <lineage>
        <taxon>Eukaryota</taxon>
        <taxon>Metazoa</taxon>
        <taxon>Chordata</taxon>
        <taxon>Craniata</taxon>
        <taxon>Vertebrata</taxon>
        <taxon>Euteleostomi</taxon>
        <taxon>Mammalia</taxon>
        <taxon>Eutheria</taxon>
        <taxon>Laurasiatheria</taxon>
        <taxon>Chiroptera</taxon>
        <taxon>Yangochiroptera</taxon>
        <taxon>Molossidae</taxon>
        <taxon>Molossus</taxon>
    </lineage>
</organism>
<dbReference type="Gene3D" id="1.10.1650.10">
    <property type="match status" value="1"/>
</dbReference>
<keyword evidence="3" id="KW-0689">Ribosomal protein</keyword>
<dbReference type="InterPro" id="IPR035970">
    <property type="entry name" value="60S_ribosomal_eL19_sf"/>
</dbReference>
<dbReference type="EMBL" id="JACASF010000004">
    <property type="protein sequence ID" value="KAF6480894.1"/>
    <property type="molecule type" value="Genomic_DNA"/>
</dbReference>
<comment type="caution">
    <text evidence="9">The sequence shown here is derived from an EMBL/GenBank/DDBJ whole genome shotgun (WGS) entry which is preliminary data.</text>
</comment>
<evidence type="ECO:0000259" key="8">
    <source>
        <dbReference type="SMART" id="SM01416"/>
    </source>
</evidence>
<gene>
    <name evidence="9" type="ORF">HJG59_010688</name>
</gene>
<proteinExistence type="inferred from homology"/>
<dbReference type="InParanoid" id="A0A7J8I8I7"/>
<evidence type="ECO:0000256" key="7">
    <source>
        <dbReference type="ARBA" id="ARBA00035324"/>
    </source>
</evidence>
<dbReference type="InterPro" id="IPR039547">
    <property type="entry name" value="Ribosomal_eL19"/>
</dbReference>
<evidence type="ECO:0000256" key="6">
    <source>
        <dbReference type="ARBA" id="ARBA00035217"/>
    </source>
</evidence>
<dbReference type="InterPro" id="IPR000196">
    <property type="entry name" value="Ribosomal_eL19_dom"/>
</dbReference>
<dbReference type="Proteomes" id="UP000550707">
    <property type="component" value="Unassembled WGS sequence"/>
</dbReference>
<comment type="similarity">
    <text evidence="1">Belongs to the eukaryotic ribosomal protein eL19 family.</text>
</comment>
<dbReference type="PANTHER" id="PTHR10722">
    <property type="entry name" value="60S RIBOSOMAL PROTEIN L19"/>
    <property type="match status" value="1"/>
</dbReference>
<dbReference type="InterPro" id="IPR057259">
    <property type="entry name" value="Ribosomal_L19e"/>
</dbReference>
<reference evidence="9 10" key="1">
    <citation type="journal article" date="2020" name="Nature">
        <title>Six reference-quality genomes reveal evolution of bat adaptations.</title>
        <authorList>
            <person name="Jebb D."/>
            <person name="Huang Z."/>
            <person name="Pippel M."/>
            <person name="Hughes G.M."/>
            <person name="Lavrichenko K."/>
            <person name="Devanna P."/>
            <person name="Winkler S."/>
            <person name="Jermiin L.S."/>
            <person name="Skirmuntt E.C."/>
            <person name="Katzourakis A."/>
            <person name="Burkitt-Gray L."/>
            <person name="Ray D.A."/>
            <person name="Sullivan K.A.M."/>
            <person name="Roscito J.G."/>
            <person name="Kirilenko B.M."/>
            <person name="Davalos L.M."/>
            <person name="Corthals A.P."/>
            <person name="Power M.L."/>
            <person name="Jones G."/>
            <person name="Ransome R.D."/>
            <person name="Dechmann D.K.N."/>
            <person name="Locatelli A.G."/>
            <person name="Puechmaille S.J."/>
            <person name="Fedrigo O."/>
            <person name="Jarvis E.D."/>
            <person name="Hiller M."/>
            <person name="Vernes S.C."/>
            <person name="Myers E.W."/>
            <person name="Teeling E.C."/>
        </authorList>
    </citation>
    <scope>NUCLEOTIDE SEQUENCE [LARGE SCALE GENOMIC DNA]</scope>
    <source>
        <strain evidence="9">MMolMol1</strain>
        <tissue evidence="9">Muscle</tissue>
    </source>
</reference>